<dbReference type="SMART" id="SM00665">
    <property type="entry name" value="B561"/>
    <property type="match status" value="1"/>
</dbReference>
<keyword evidence="5 8" id="KW-1133">Transmembrane helix</keyword>
<keyword evidence="9" id="KW-0732">Signal</keyword>
<sequence>MHFFKALGALALAPSVLAQNVTECSSNGVCYAINIPESTAASGSGDIFIQMSGPTSMSWIGLGQGAQMKNANIFMIYANAAGTNVTLSPRHGIGEEEPITTDGPGAILLSGSGISNGMMHADIKCSNCTSWTGGTMDLTDANSKWIWAYMEGSPVSSDDPDTRVGMHTNYGEPTFNLQQARGGNSANPFVQVEAVAAAPGSSSSSSSSSIPSNFYPILYSHAVLATLAFALFMPLGAIAVRTLSFKGLIWLHAGWMSFAYLMALTAMGLGIWLAITIKKLDSYHAIIGLVVICGLSIQPITGLAHHMLYKRRGGPNVATWPHILWGRAIITLAIINGGFGLQLAGMYHDNKAPEIAYGVIAGVIWVIWMAVIAISFVKSRGKKEGEKGDNLFGRTSGTRGSESDQATQRGSFVGSAEHNAQEKVTV</sequence>
<evidence type="ECO:0000256" key="9">
    <source>
        <dbReference type="SAM" id="SignalP"/>
    </source>
</evidence>
<evidence type="ECO:0000256" key="5">
    <source>
        <dbReference type="ARBA" id="ARBA00022989"/>
    </source>
</evidence>
<dbReference type="Gene3D" id="1.20.120.1770">
    <property type="match status" value="1"/>
</dbReference>
<evidence type="ECO:0000256" key="6">
    <source>
        <dbReference type="ARBA" id="ARBA00023136"/>
    </source>
</evidence>
<feature type="compositionally biased region" description="Polar residues" evidence="7">
    <location>
        <begin position="393"/>
        <end position="410"/>
    </location>
</feature>
<feature type="region of interest" description="Disordered" evidence="7">
    <location>
        <begin position="383"/>
        <end position="426"/>
    </location>
</feature>
<dbReference type="Pfam" id="PF16010">
    <property type="entry name" value="CDH-cyt"/>
    <property type="match status" value="1"/>
</dbReference>
<feature type="transmembrane region" description="Helical" evidence="8">
    <location>
        <begin position="255"/>
        <end position="277"/>
    </location>
</feature>
<accession>A0A8T9C8Z8</accession>
<feature type="signal peptide" evidence="9">
    <location>
        <begin position="1"/>
        <end position="18"/>
    </location>
</feature>
<keyword evidence="3 8" id="KW-0812">Transmembrane</keyword>
<dbReference type="AlphaFoldDB" id="A0A8T9C8Z8"/>
<dbReference type="SMART" id="SM00664">
    <property type="entry name" value="DoH"/>
    <property type="match status" value="1"/>
</dbReference>
<feature type="transmembrane region" description="Helical" evidence="8">
    <location>
        <begin position="324"/>
        <end position="343"/>
    </location>
</feature>
<keyword evidence="4" id="KW-0249">Electron transport</keyword>
<evidence type="ECO:0000313" key="13">
    <source>
        <dbReference type="Proteomes" id="UP000469558"/>
    </source>
</evidence>
<keyword evidence="2" id="KW-0813">Transport</keyword>
<keyword evidence="13" id="KW-1185">Reference proteome</keyword>
<evidence type="ECO:0000256" key="7">
    <source>
        <dbReference type="SAM" id="MobiDB-lite"/>
    </source>
</evidence>
<evidence type="ECO:0000313" key="12">
    <source>
        <dbReference type="EMBL" id="TVY82091.1"/>
    </source>
</evidence>
<comment type="caution">
    <text evidence="12">The sequence shown here is derived from an EMBL/GenBank/DDBJ whole genome shotgun (WGS) entry which is preliminary data.</text>
</comment>
<evidence type="ECO:0000256" key="1">
    <source>
        <dbReference type="ARBA" id="ARBA00004370"/>
    </source>
</evidence>
<evidence type="ECO:0000259" key="10">
    <source>
        <dbReference type="SMART" id="SM00664"/>
    </source>
</evidence>
<proteinExistence type="predicted"/>
<organism evidence="12 13">
    <name type="scientific">Lachnellula suecica</name>
    <dbReference type="NCBI Taxonomy" id="602035"/>
    <lineage>
        <taxon>Eukaryota</taxon>
        <taxon>Fungi</taxon>
        <taxon>Dikarya</taxon>
        <taxon>Ascomycota</taxon>
        <taxon>Pezizomycotina</taxon>
        <taxon>Leotiomycetes</taxon>
        <taxon>Helotiales</taxon>
        <taxon>Lachnaceae</taxon>
        <taxon>Lachnellula</taxon>
    </lineage>
</organism>
<dbReference type="PANTHER" id="PTHR47797:SF1">
    <property type="entry name" value="CYTOCHROME B561 DOMAIN-CONTAINING PROTEIN-RELATED"/>
    <property type="match status" value="1"/>
</dbReference>
<dbReference type="PANTHER" id="PTHR47797">
    <property type="entry name" value="DEHYDROGENASE, PUTATIVE (AFU_ORTHOLOGUE AFUA_8G05805)-RELATED"/>
    <property type="match status" value="1"/>
</dbReference>
<reference evidence="12 13" key="1">
    <citation type="submission" date="2018-05" db="EMBL/GenBank/DDBJ databases">
        <title>Genome sequencing and assembly of the regulated plant pathogen Lachnellula willkommii and related sister species for the development of diagnostic species identification markers.</title>
        <authorList>
            <person name="Giroux E."/>
            <person name="Bilodeau G."/>
        </authorList>
    </citation>
    <scope>NUCLEOTIDE SEQUENCE [LARGE SCALE GENOMIC DNA]</scope>
    <source>
        <strain evidence="12 13">CBS 268.59</strain>
    </source>
</reference>
<dbReference type="InterPro" id="IPR006593">
    <property type="entry name" value="Cyt_b561/ferric_Rdtase_TM"/>
</dbReference>
<dbReference type="Gene3D" id="2.60.40.1210">
    <property type="entry name" value="Cellobiose dehydrogenase, cytochrome domain"/>
    <property type="match status" value="1"/>
</dbReference>
<keyword evidence="6 8" id="KW-0472">Membrane</keyword>
<protein>
    <recommendedName>
        <fullName evidence="14">Cytochrome b561 domain-containing protein</fullName>
    </recommendedName>
</protein>
<dbReference type="EMBL" id="QGMK01000372">
    <property type="protein sequence ID" value="TVY82091.1"/>
    <property type="molecule type" value="Genomic_DNA"/>
</dbReference>
<dbReference type="SUPFAM" id="SSF49344">
    <property type="entry name" value="CBD9-like"/>
    <property type="match status" value="1"/>
</dbReference>
<feature type="transmembrane region" description="Helical" evidence="8">
    <location>
        <begin position="218"/>
        <end position="243"/>
    </location>
</feature>
<feature type="domain" description="Cytochrome b561" evidence="11">
    <location>
        <begin position="220"/>
        <end position="341"/>
    </location>
</feature>
<dbReference type="CDD" id="cd09630">
    <property type="entry name" value="CDH_like_cytochrome"/>
    <property type="match status" value="1"/>
</dbReference>
<evidence type="ECO:0000256" key="8">
    <source>
        <dbReference type="SAM" id="Phobius"/>
    </source>
</evidence>
<dbReference type="OrthoDB" id="19261at2759"/>
<name>A0A8T9C8Z8_9HELO</name>
<evidence type="ECO:0008006" key="14">
    <source>
        <dbReference type="Google" id="ProtNLM"/>
    </source>
</evidence>
<gene>
    <name evidence="12" type="ORF">LSUE1_G005086</name>
</gene>
<feature type="domain" description="DOMON" evidence="10">
    <location>
        <begin position="59"/>
        <end position="150"/>
    </location>
</feature>
<dbReference type="InterPro" id="IPR005018">
    <property type="entry name" value="DOMON_domain"/>
</dbReference>
<dbReference type="Proteomes" id="UP000469558">
    <property type="component" value="Unassembled WGS sequence"/>
</dbReference>
<evidence type="ECO:0000256" key="2">
    <source>
        <dbReference type="ARBA" id="ARBA00022448"/>
    </source>
</evidence>
<dbReference type="InterPro" id="IPR015920">
    <property type="entry name" value="Cellobiose_DH-like_cyt"/>
</dbReference>
<feature type="transmembrane region" description="Helical" evidence="8">
    <location>
        <begin position="355"/>
        <end position="377"/>
    </location>
</feature>
<dbReference type="CDD" id="cd08760">
    <property type="entry name" value="Cyt_b561_FRRS1_like"/>
    <property type="match status" value="1"/>
</dbReference>
<dbReference type="GO" id="GO:0016020">
    <property type="term" value="C:membrane"/>
    <property type="evidence" value="ECO:0007669"/>
    <property type="project" value="UniProtKB-SubCell"/>
</dbReference>
<evidence type="ECO:0000259" key="11">
    <source>
        <dbReference type="SMART" id="SM00665"/>
    </source>
</evidence>
<comment type="subcellular location">
    <subcellularLocation>
        <location evidence="1">Membrane</location>
    </subcellularLocation>
</comment>
<evidence type="ECO:0000256" key="3">
    <source>
        <dbReference type="ARBA" id="ARBA00022692"/>
    </source>
</evidence>
<evidence type="ECO:0000256" key="4">
    <source>
        <dbReference type="ARBA" id="ARBA00022982"/>
    </source>
</evidence>
<feature type="transmembrane region" description="Helical" evidence="8">
    <location>
        <begin position="283"/>
        <end position="304"/>
    </location>
</feature>
<feature type="chain" id="PRO_5035789334" description="Cytochrome b561 domain-containing protein" evidence="9">
    <location>
        <begin position="19"/>
        <end position="426"/>
    </location>
</feature>